<dbReference type="RefSeq" id="XP_037873858.1">
    <property type="nucleotide sequence ID" value="XM_038017930.2"/>
</dbReference>
<keyword evidence="5" id="KW-1185">Reference proteome</keyword>
<feature type="domain" description="PH" evidence="3">
    <location>
        <begin position="92"/>
        <end position="187"/>
    </location>
</feature>
<accession>A0A8R2M4L2</accession>
<dbReference type="GO" id="GO:0006869">
    <property type="term" value="P:lipid transport"/>
    <property type="evidence" value="ECO:0007669"/>
    <property type="project" value="UniProtKB-ARBA"/>
</dbReference>
<dbReference type="CDD" id="cd13287">
    <property type="entry name" value="PH_ORP3_ORP6_ORP7"/>
    <property type="match status" value="1"/>
</dbReference>
<feature type="region of interest" description="Disordered" evidence="2">
    <location>
        <begin position="1"/>
        <end position="74"/>
    </location>
</feature>
<feature type="compositionally biased region" description="Basic and acidic residues" evidence="2">
    <location>
        <begin position="7"/>
        <end position="17"/>
    </location>
</feature>
<dbReference type="SUPFAM" id="SSF50729">
    <property type="entry name" value="PH domain-like"/>
    <property type="match status" value="1"/>
</dbReference>
<reference evidence="5" key="1">
    <citation type="journal article" date="2008" name="Insect Biochem. Mol. Biol.">
        <title>The genome of a lepidopteran model insect, the silkworm Bombyx mori.</title>
        <authorList>
            <consortium name="International Silkworm Genome Consortium"/>
        </authorList>
    </citation>
    <scope>NUCLEOTIDE SEQUENCE [LARGE SCALE GENOMIC DNA]</scope>
    <source>
        <strain evidence="5">p50T</strain>
    </source>
</reference>
<reference evidence="4" key="2">
    <citation type="submission" date="2022-06" db="UniProtKB">
        <authorList>
            <consortium name="EnsemblMetazoa"/>
        </authorList>
    </citation>
    <scope>IDENTIFICATION</scope>
    <source>
        <strain evidence="4">p50T (Dazao)</strain>
    </source>
</reference>
<evidence type="ECO:0000256" key="1">
    <source>
        <dbReference type="ARBA" id="ARBA00008842"/>
    </source>
</evidence>
<protein>
    <recommendedName>
        <fullName evidence="3">PH domain-containing protein</fullName>
    </recommendedName>
</protein>
<dbReference type="Proteomes" id="UP000005204">
    <property type="component" value="Unassembled WGS sequence"/>
</dbReference>
<evidence type="ECO:0000313" key="4">
    <source>
        <dbReference type="EnsemblMetazoa" id="XP_037873858.1"/>
    </source>
</evidence>
<dbReference type="InterPro" id="IPR001849">
    <property type="entry name" value="PH_domain"/>
</dbReference>
<organism evidence="4 5">
    <name type="scientific">Bombyx mori</name>
    <name type="common">Silk moth</name>
    <dbReference type="NCBI Taxonomy" id="7091"/>
    <lineage>
        <taxon>Eukaryota</taxon>
        <taxon>Metazoa</taxon>
        <taxon>Ecdysozoa</taxon>
        <taxon>Arthropoda</taxon>
        <taxon>Hexapoda</taxon>
        <taxon>Insecta</taxon>
        <taxon>Pterygota</taxon>
        <taxon>Neoptera</taxon>
        <taxon>Endopterygota</taxon>
        <taxon>Lepidoptera</taxon>
        <taxon>Glossata</taxon>
        <taxon>Ditrysia</taxon>
        <taxon>Bombycoidea</taxon>
        <taxon>Bombycidae</taxon>
        <taxon>Bombycinae</taxon>
        <taxon>Bombyx</taxon>
    </lineage>
</organism>
<evidence type="ECO:0000313" key="5">
    <source>
        <dbReference type="Proteomes" id="UP000005204"/>
    </source>
</evidence>
<dbReference type="InterPro" id="IPR011993">
    <property type="entry name" value="PH-like_dom_sf"/>
</dbReference>
<dbReference type="PROSITE" id="PS50003">
    <property type="entry name" value="PH_DOMAIN"/>
    <property type="match status" value="1"/>
</dbReference>
<evidence type="ECO:0000259" key="3">
    <source>
        <dbReference type="PROSITE" id="PS50003"/>
    </source>
</evidence>
<feature type="compositionally biased region" description="Polar residues" evidence="2">
    <location>
        <begin position="37"/>
        <end position="48"/>
    </location>
</feature>
<dbReference type="GeneID" id="101741150"/>
<dbReference type="Pfam" id="PF15409">
    <property type="entry name" value="PH_8"/>
    <property type="match status" value="1"/>
</dbReference>
<dbReference type="SMART" id="SM00233">
    <property type="entry name" value="PH"/>
    <property type="match status" value="1"/>
</dbReference>
<dbReference type="Gene3D" id="2.30.29.30">
    <property type="entry name" value="Pleckstrin-homology domain (PH domain)/Phosphotyrosine-binding domain (PTB)"/>
    <property type="match status" value="1"/>
</dbReference>
<dbReference type="EnsemblMetazoa" id="XM_038017930.1">
    <property type="protein sequence ID" value="XP_037873858.1"/>
    <property type="gene ID" value="LOC101741150"/>
</dbReference>
<name>A0A8R2M4L2_BOMMO</name>
<sequence length="1223" mass="139797">MSQSGKHANDTLHENKRERRRGAAGRAAALRRAPSDSDCSGETASLSADSGDRIVKPQVAPPRSGKSRSRRRGSEWEVLEGLKDGQRFEKRPDVFNGYLHKKRKWPLKGWHKRFFVVDGGILVYARSPADVARGRLHGSVDVGLSVISAKARRRRIDIDADEFIYHLRAKTPDVFRTWLSVLKAHRLYRQHLLTFGARESAPKINAPLDDPAATDTSSRVYDTSKSTSDVTEFNASMRLTEFNSKTLNGSIPIEFDPMKDLKTFTNDDHIVKVYSMPKSNTENGTDIVSDKKLGANNKPRYKERDSVCLKSVDTKALIHLRQTNKIVNAVVNKQNMQCYFFRKKCQNNSVMRRSRKSTNLVKYRNECEEPKLRRPLGNYMLLGEQTSERKRDGANRPEILDKRNEIRVNTTDSKHNKIVDRLVDFVFKDTGKERDLRTNISKIIKEVLEKDCDKTKYPVKAMFRTLIEFWLDSVDVKQCKETIKISKSTNTKSKSSTRDVNLSGIGIGYKSHATQFGFGDLVHEFKSNKFSRKGANEKNISPVFHSPIRDTDSYEKERRIQELERPLNNTIYVCDTVRSKSRERDIKITKTLIDNLNNKTNLSDYNDTSNSSNEIPKIQYTIKKLISEASVPAEIAEDFLNAYLGVLEDSLNTTDSSINFSVSETAPACDVLTEEVVKKVSKSISACEMSPANRVSNLEGNNSSHYVKDVLNRVAMIFSKQKENEREWSSKDKETDEKQEVLQDTMKELARENLCKTVNEQSVVIDLSKYDLDQILTSTDSDKAADVTITIKLKSKNIESTRRHLSLRFSNDKKYKNDKLNSKTNNGSSEMFREFNRNNSNRYINEPVVHLEDGKRIYSSDATSKAYLSGHSERSFCMTSDKRKNIESNAEINRSYNETPCYMMSDIPKNYKKLKTSDHRCENDVSKSNDYSSEIIQNCVNLEKTNKSVVNEEFVLLILGDLCKLTQGLPSLHKEIHGIHSKLKNKYYETIQNDITTELSFLDKIYKENNFDTKQGIFHLNTTNNISNCFGKINQSLNTVPNMSIQFGHVTEKIPDIVPIDNKHSKASNCDNEKATNIPINLNIYKVNNLKSNEIETGESLFKRTQTKTQHNKNVISEFIETTDRCTSNVKINTENEFSKTGDINKYDRIETVNSKMRNEKGKLNKMKKKYPDSDLKVYKIYYSKNYNTKGSSSTTDLNFNKKDSDDLKTIYRCPSEPSLISG</sequence>
<dbReference type="InterPro" id="IPR041680">
    <property type="entry name" value="PH_8"/>
</dbReference>
<dbReference type="AlphaFoldDB" id="A0A8R2M4L2"/>
<evidence type="ECO:0000256" key="2">
    <source>
        <dbReference type="SAM" id="MobiDB-lite"/>
    </source>
</evidence>
<dbReference type="FunFam" id="2.30.29.30:FF:000011">
    <property type="entry name" value="Oxysterol-binding protein"/>
    <property type="match status" value="1"/>
</dbReference>
<proteinExistence type="inferred from homology"/>
<comment type="similarity">
    <text evidence="1">Belongs to the OSBP family.</text>
</comment>